<sequence>MNAFSNTIVAADRARPAMAGGDPDIVISADGLVKTFNGEVIALDRATFDIRRGSFVSLVGPSGCGKSTLLRLVAGLIAKTGGELSVLGHGVSGPSSDVAMMFQRPTLLDWRTAVENVLLPTEVKRSATNADRRRAIDLLNLVGLKDFAFSFPRQLSGGMQQRVALARLLQTGANILLLDEPFGALDEFTRERLNLELMRIVEDVDATVLFVTHNIAEAIFLADQVMVMTPRPGRLARIVDVPFERPRGVELMQTPEFNGLVGEVRSILGGH</sequence>
<dbReference type="GO" id="GO:0005524">
    <property type="term" value="F:ATP binding"/>
    <property type="evidence" value="ECO:0007669"/>
    <property type="project" value="UniProtKB-KW"/>
</dbReference>
<gene>
    <name evidence="6" type="ORF">NVS89_14335</name>
</gene>
<organism evidence="6 7">
    <name type="scientific">Ancylobacter mangrovi</name>
    <dbReference type="NCBI Taxonomy" id="2972472"/>
    <lineage>
        <taxon>Bacteria</taxon>
        <taxon>Pseudomonadati</taxon>
        <taxon>Pseudomonadota</taxon>
        <taxon>Alphaproteobacteria</taxon>
        <taxon>Hyphomicrobiales</taxon>
        <taxon>Xanthobacteraceae</taxon>
        <taxon>Ancylobacter</taxon>
    </lineage>
</organism>
<dbReference type="InterPro" id="IPR003593">
    <property type="entry name" value="AAA+_ATPase"/>
</dbReference>
<dbReference type="InterPro" id="IPR017871">
    <property type="entry name" value="ABC_transporter-like_CS"/>
</dbReference>
<dbReference type="EMBL" id="JANTHZ010000006">
    <property type="protein sequence ID" value="MCS0496279.1"/>
    <property type="molecule type" value="Genomic_DNA"/>
</dbReference>
<dbReference type="RefSeq" id="WP_258733437.1">
    <property type="nucleotide sequence ID" value="NZ_JANTHZ010000006.1"/>
</dbReference>
<name>A0A9X2PF70_9HYPH</name>
<proteinExistence type="inferred from homology"/>
<dbReference type="Pfam" id="PF00005">
    <property type="entry name" value="ABC_tran"/>
    <property type="match status" value="1"/>
</dbReference>
<dbReference type="GO" id="GO:0016887">
    <property type="term" value="F:ATP hydrolysis activity"/>
    <property type="evidence" value="ECO:0007669"/>
    <property type="project" value="InterPro"/>
</dbReference>
<comment type="caution">
    <text evidence="6">The sequence shown here is derived from an EMBL/GenBank/DDBJ whole genome shotgun (WGS) entry which is preliminary data.</text>
</comment>
<feature type="domain" description="ABC transporter" evidence="5">
    <location>
        <begin position="27"/>
        <end position="255"/>
    </location>
</feature>
<dbReference type="PROSITE" id="PS50893">
    <property type="entry name" value="ABC_TRANSPORTER_2"/>
    <property type="match status" value="1"/>
</dbReference>
<keyword evidence="2" id="KW-0813">Transport</keyword>
<keyword evidence="4 6" id="KW-0067">ATP-binding</keyword>
<dbReference type="InterPro" id="IPR003439">
    <property type="entry name" value="ABC_transporter-like_ATP-bd"/>
</dbReference>
<evidence type="ECO:0000256" key="4">
    <source>
        <dbReference type="ARBA" id="ARBA00022840"/>
    </source>
</evidence>
<dbReference type="Gene3D" id="3.40.50.300">
    <property type="entry name" value="P-loop containing nucleotide triphosphate hydrolases"/>
    <property type="match status" value="1"/>
</dbReference>
<evidence type="ECO:0000256" key="1">
    <source>
        <dbReference type="ARBA" id="ARBA00005417"/>
    </source>
</evidence>
<dbReference type="PROSITE" id="PS00211">
    <property type="entry name" value="ABC_TRANSPORTER_1"/>
    <property type="match status" value="1"/>
</dbReference>
<evidence type="ECO:0000256" key="2">
    <source>
        <dbReference type="ARBA" id="ARBA00022448"/>
    </source>
</evidence>
<keyword evidence="7" id="KW-1185">Reference proteome</keyword>
<dbReference type="Proteomes" id="UP001151088">
    <property type="component" value="Unassembled WGS sequence"/>
</dbReference>
<dbReference type="CDD" id="cd03293">
    <property type="entry name" value="ABC_NrtD_SsuB_transporters"/>
    <property type="match status" value="1"/>
</dbReference>
<accession>A0A9X2PF70</accession>
<dbReference type="SMART" id="SM00382">
    <property type="entry name" value="AAA"/>
    <property type="match status" value="1"/>
</dbReference>
<comment type="similarity">
    <text evidence="1">Belongs to the ABC transporter superfamily.</text>
</comment>
<dbReference type="SUPFAM" id="SSF52540">
    <property type="entry name" value="P-loop containing nucleoside triphosphate hydrolases"/>
    <property type="match status" value="1"/>
</dbReference>
<dbReference type="PANTHER" id="PTHR42788:SF13">
    <property type="entry name" value="ALIPHATIC SULFONATES IMPORT ATP-BINDING PROTEIN SSUB"/>
    <property type="match status" value="1"/>
</dbReference>
<keyword evidence="3" id="KW-0547">Nucleotide-binding</keyword>
<dbReference type="InterPro" id="IPR050166">
    <property type="entry name" value="ABC_transporter_ATP-bind"/>
</dbReference>
<evidence type="ECO:0000313" key="6">
    <source>
        <dbReference type="EMBL" id="MCS0496279.1"/>
    </source>
</evidence>
<evidence type="ECO:0000256" key="3">
    <source>
        <dbReference type="ARBA" id="ARBA00022741"/>
    </source>
</evidence>
<evidence type="ECO:0000313" key="7">
    <source>
        <dbReference type="Proteomes" id="UP001151088"/>
    </source>
</evidence>
<protein>
    <submittedName>
        <fullName evidence="6">ABC transporter ATP-binding protein</fullName>
    </submittedName>
</protein>
<dbReference type="AlphaFoldDB" id="A0A9X2PF70"/>
<reference evidence="6" key="1">
    <citation type="submission" date="2022-08" db="EMBL/GenBank/DDBJ databases">
        <authorList>
            <person name="Li F."/>
        </authorList>
    </citation>
    <scope>NUCLEOTIDE SEQUENCE</scope>
    <source>
        <strain evidence="6">MQZ15Z-1</strain>
    </source>
</reference>
<dbReference type="InterPro" id="IPR027417">
    <property type="entry name" value="P-loop_NTPase"/>
</dbReference>
<dbReference type="PANTHER" id="PTHR42788">
    <property type="entry name" value="TAURINE IMPORT ATP-BINDING PROTEIN-RELATED"/>
    <property type="match status" value="1"/>
</dbReference>
<evidence type="ECO:0000259" key="5">
    <source>
        <dbReference type="PROSITE" id="PS50893"/>
    </source>
</evidence>